<dbReference type="InterPro" id="IPR002213">
    <property type="entry name" value="UDP_glucos_trans"/>
</dbReference>
<dbReference type="EMBL" id="JTDY01001353">
    <property type="protein sequence ID" value="KOB74100.1"/>
    <property type="molecule type" value="Genomic_DNA"/>
</dbReference>
<organism evidence="5 6">
    <name type="scientific">Operophtera brumata</name>
    <name type="common">Winter moth</name>
    <name type="synonym">Phalaena brumata</name>
    <dbReference type="NCBI Taxonomy" id="104452"/>
    <lineage>
        <taxon>Eukaryota</taxon>
        <taxon>Metazoa</taxon>
        <taxon>Ecdysozoa</taxon>
        <taxon>Arthropoda</taxon>
        <taxon>Hexapoda</taxon>
        <taxon>Insecta</taxon>
        <taxon>Pterygota</taxon>
        <taxon>Neoptera</taxon>
        <taxon>Endopterygota</taxon>
        <taxon>Lepidoptera</taxon>
        <taxon>Glossata</taxon>
        <taxon>Ditrysia</taxon>
        <taxon>Geometroidea</taxon>
        <taxon>Geometridae</taxon>
        <taxon>Larentiinae</taxon>
        <taxon>Operophtera</taxon>
    </lineage>
</organism>
<feature type="transmembrane region" description="Helical" evidence="4">
    <location>
        <begin position="113"/>
        <end position="139"/>
    </location>
</feature>
<keyword evidence="4" id="KW-0812">Transmembrane</keyword>
<dbReference type="AlphaFoldDB" id="A0A0L7LFB4"/>
<keyword evidence="2" id="KW-0328">Glycosyltransferase</keyword>
<keyword evidence="4" id="KW-0472">Membrane</keyword>
<comment type="caution">
    <text evidence="5">The sequence shown here is derived from an EMBL/GenBank/DDBJ whole genome shotgun (WGS) entry which is preliminary data.</text>
</comment>
<keyword evidence="3 5" id="KW-0808">Transferase</keyword>
<reference evidence="5 6" key="1">
    <citation type="journal article" date="2015" name="Genome Biol. Evol.">
        <title>The genome of winter moth (Operophtera brumata) provides a genomic perspective on sexual dimorphism and phenology.</title>
        <authorList>
            <person name="Derks M.F."/>
            <person name="Smit S."/>
            <person name="Salis L."/>
            <person name="Schijlen E."/>
            <person name="Bossers A."/>
            <person name="Mateman C."/>
            <person name="Pijl A.S."/>
            <person name="de Ridder D."/>
            <person name="Groenen M.A."/>
            <person name="Visser M.E."/>
            <person name="Megens H.J."/>
        </authorList>
    </citation>
    <scope>NUCLEOTIDE SEQUENCE [LARGE SCALE GENOMIC DNA]</scope>
    <source>
        <strain evidence="5">WM2013NL</strain>
        <tissue evidence="5">Head and thorax</tissue>
    </source>
</reference>
<dbReference type="InterPro" id="IPR050271">
    <property type="entry name" value="UDP-glycosyltransferase"/>
</dbReference>
<accession>A0A0L7LFB4</accession>
<dbReference type="PANTHER" id="PTHR48043">
    <property type="entry name" value="EG:EG0003.4 PROTEIN-RELATED"/>
    <property type="match status" value="1"/>
</dbReference>
<evidence type="ECO:0000256" key="3">
    <source>
        <dbReference type="ARBA" id="ARBA00022679"/>
    </source>
</evidence>
<evidence type="ECO:0000256" key="2">
    <source>
        <dbReference type="ARBA" id="ARBA00022676"/>
    </source>
</evidence>
<dbReference type="STRING" id="104452.A0A0L7LFB4"/>
<protein>
    <submittedName>
        <fullName evidence="5">UDP-glycosyltransferase UGT46A2</fullName>
    </submittedName>
</protein>
<keyword evidence="6" id="KW-1185">Reference proteome</keyword>
<dbReference type="Pfam" id="PF00201">
    <property type="entry name" value="UDPGT"/>
    <property type="match status" value="1"/>
</dbReference>
<evidence type="ECO:0000256" key="4">
    <source>
        <dbReference type="SAM" id="Phobius"/>
    </source>
</evidence>
<evidence type="ECO:0000256" key="1">
    <source>
        <dbReference type="ARBA" id="ARBA00009995"/>
    </source>
</evidence>
<dbReference type="GO" id="GO:0008194">
    <property type="term" value="F:UDP-glycosyltransferase activity"/>
    <property type="evidence" value="ECO:0007669"/>
    <property type="project" value="InterPro"/>
</dbReference>
<name>A0A0L7LFB4_OPEBR</name>
<dbReference type="Gene3D" id="3.40.50.2000">
    <property type="entry name" value="Glycogen Phosphorylase B"/>
    <property type="match status" value="1"/>
</dbReference>
<evidence type="ECO:0000313" key="6">
    <source>
        <dbReference type="Proteomes" id="UP000037510"/>
    </source>
</evidence>
<keyword evidence="4" id="KW-1133">Transmembrane helix</keyword>
<dbReference type="Proteomes" id="UP000037510">
    <property type="component" value="Unassembled WGS sequence"/>
</dbReference>
<comment type="similarity">
    <text evidence="1">Belongs to the UDP-glycosyltransferase family.</text>
</comment>
<dbReference type="SUPFAM" id="SSF53756">
    <property type="entry name" value="UDP-Glycosyltransferase/glycogen phosphorylase"/>
    <property type="match status" value="1"/>
</dbReference>
<gene>
    <name evidence="5" type="ORF">OBRU01_09903</name>
</gene>
<evidence type="ECO:0000313" key="5">
    <source>
        <dbReference type="EMBL" id="KOB74100.1"/>
    </source>
</evidence>
<dbReference type="PANTHER" id="PTHR48043:SF145">
    <property type="entry name" value="FI06409P-RELATED"/>
    <property type="match status" value="1"/>
</dbReference>
<sequence length="149" mass="16531">MTEAISAGKPMLVVPFFGDQPLNGAQAETIGFGKTLSYADLTESSLLDGLQTVLSAEMKISARQASKIWKDRQNEPLDTAVFWTERVIRWGHADQLHTIAKDLPFYQYMLLDVAVAVLLAVLILLAVLRLVLVYTLRFISGGNSKEKLH</sequence>
<proteinExistence type="inferred from homology"/>